<feature type="region of interest" description="Disordered" evidence="1">
    <location>
        <begin position="206"/>
        <end position="232"/>
    </location>
</feature>
<reference evidence="3" key="1">
    <citation type="submission" date="2016-10" db="EMBL/GenBank/DDBJ databases">
        <authorList>
            <person name="Varghese N."/>
            <person name="Submissions S."/>
        </authorList>
    </citation>
    <scope>NUCLEOTIDE SEQUENCE [LARGE SCALE GENOMIC DNA]</scope>
    <source>
        <strain evidence="3">CGMCC 4.5579</strain>
    </source>
</reference>
<gene>
    <name evidence="2" type="ORF">SAMN05421810_102861</name>
</gene>
<protein>
    <submittedName>
        <fullName evidence="2">Uncharacterized protein</fullName>
    </submittedName>
</protein>
<dbReference type="AlphaFoldDB" id="A0A1I5R367"/>
<evidence type="ECO:0000313" key="3">
    <source>
        <dbReference type="Proteomes" id="UP000198727"/>
    </source>
</evidence>
<accession>A0A1I5R367</accession>
<sequence length="232" mass="25693">MDPAGEQVSPPADFPVYGLDERWRGPRWLDFFEGRPGDPVWAVWLGHREAEGDHGVRVGTLPRERYDEVMSPRGGDTRVPVAFSAAFGLVNLTLPDGSVPRPEGLIPALVEHAERQAKRHREWPRVAWEVDGRWAQAAVWSFADAWAGFTDVLEDAYLVAVGIGVQPEGLRLVPAAGAEYGVDLAAPLDPGELTLMRRARPEAWLPPPRRDGYHPDQLALLARPDRPSPVPR</sequence>
<dbReference type="RefSeq" id="WP_092529533.1">
    <property type="nucleotide sequence ID" value="NZ_FOWW01000002.1"/>
</dbReference>
<keyword evidence="3" id="KW-1185">Reference proteome</keyword>
<proteinExistence type="predicted"/>
<dbReference type="EMBL" id="FOWW01000002">
    <property type="protein sequence ID" value="SFP52939.1"/>
    <property type="molecule type" value="Genomic_DNA"/>
</dbReference>
<evidence type="ECO:0000256" key="1">
    <source>
        <dbReference type="SAM" id="MobiDB-lite"/>
    </source>
</evidence>
<evidence type="ECO:0000313" key="2">
    <source>
        <dbReference type="EMBL" id="SFP52939.1"/>
    </source>
</evidence>
<name>A0A1I5R367_9PSEU</name>
<dbReference type="Proteomes" id="UP000198727">
    <property type="component" value="Unassembled WGS sequence"/>
</dbReference>
<dbReference type="OrthoDB" id="3784587at2"/>
<organism evidence="2 3">
    <name type="scientific">Amycolatopsis arida</name>
    <dbReference type="NCBI Taxonomy" id="587909"/>
    <lineage>
        <taxon>Bacteria</taxon>
        <taxon>Bacillati</taxon>
        <taxon>Actinomycetota</taxon>
        <taxon>Actinomycetes</taxon>
        <taxon>Pseudonocardiales</taxon>
        <taxon>Pseudonocardiaceae</taxon>
        <taxon>Amycolatopsis</taxon>
    </lineage>
</organism>